<dbReference type="GO" id="GO:0008270">
    <property type="term" value="F:zinc ion binding"/>
    <property type="evidence" value="ECO:0007669"/>
    <property type="project" value="InterPro"/>
</dbReference>
<protein>
    <submittedName>
        <fullName evidence="9">Uncharacterized protein</fullName>
    </submittedName>
</protein>
<keyword evidence="5" id="KW-0235">DNA replication</keyword>
<evidence type="ECO:0000259" key="7">
    <source>
        <dbReference type="Pfam" id="PF13362"/>
    </source>
</evidence>
<gene>
    <name evidence="9" type="ORF">CEP68_02160</name>
</gene>
<dbReference type="AlphaFoldDB" id="A0A1Z3U573"/>
<dbReference type="RefSeq" id="WP_088582214.1">
    <property type="nucleotide sequence ID" value="NZ_CP022048.2"/>
</dbReference>
<evidence type="ECO:0000256" key="4">
    <source>
        <dbReference type="ARBA" id="ARBA00022695"/>
    </source>
</evidence>
<proteinExistence type="predicted"/>
<dbReference type="InterPro" id="IPR036977">
    <property type="entry name" value="DNA_primase_Znf_CHC2"/>
</dbReference>
<evidence type="ECO:0000256" key="1">
    <source>
        <dbReference type="ARBA" id="ARBA00022478"/>
    </source>
</evidence>
<reference evidence="10" key="1">
    <citation type="submission" date="2017-06" db="EMBL/GenBank/DDBJ databases">
        <title>FDA dAtabase for Regulatory Grade micrObial Sequences (FDA-ARGOS): Supporting development and validation of Infectious Disease Dx tests.</title>
        <authorList>
            <person name="Minogue T."/>
            <person name="Wolcott M."/>
            <person name="Wasieloski L."/>
            <person name="Aguilar W."/>
            <person name="Moore D."/>
            <person name="Tallon L."/>
            <person name="Sadzewicz L."/>
            <person name="Sengamalay N."/>
            <person name="Ott S."/>
            <person name="Godinez A."/>
            <person name="Nagaraj S."/>
            <person name="Nadendla S."/>
            <person name="Geyer C."/>
            <person name="Sichtig H."/>
        </authorList>
    </citation>
    <scope>NUCLEOTIDE SEQUENCE [LARGE SCALE GENOMIC DNA]</scope>
    <source>
        <strain evidence="10">FDAARGOS_289</strain>
    </source>
</reference>
<dbReference type="Pfam" id="PF13362">
    <property type="entry name" value="Toprim_3"/>
    <property type="match status" value="1"/>
</dbReference>
<feature type="domain" description="Toprim" evidence="7">
    <location>
        <begin position="274"/>
        <end position="366"/>
    </location>
</feature>
<evidence type="ECO:0000256" key="2">
    <source>
        <dbReference type="ARBA" id="ARBA00022515"/>
    </source>
</evidence>
<keyword evidence="2" id="KW-0639">Primosome</keyword>
<dbReference type="GO" id="GO:0003677">
    <property type="term" value="F:DNA binding"/>
    <property type="evidence" value="ECO:0007669"/>
    <property type="project" value="InterPro"/>
</dbReference>
<dbReference type="KEGG" id="bvc:CEP68_02160"/>
<dbReference type="InterPro" id="IPR055570">
    <property type="entry name" value="DUF7146"/>
</dbReference>
<dbReference type="GO" id="GO:0000428">
    <property type="term" value="C:DNA-directed RNA polymerase complex"/>
    <property type="evidence" value="ECO:0007669"/>
    <property type="project" value="UniProtKB-KW"/>
</dbReference>
<feature type="domain" description="DUF7146" evidence="8">
    <location>
        <begin position="143"/>
        <end position="252"/>
    </location>
</feature>
<evidence type="ECO:0000256" key="3">
    <source>
        <dbReference type="ARBA" id="ARBA00022679"/>
    </source>
</evidence>
<evidence type="ECO:0000259" key="8">
    <source>
        <dbReference type="Pfam" id="PF23639"/>
    </source>
</evidence>
<dbReference type="EMBL" id="CP022048">
    <property type="protein sequence ID" value="ASE38402.1"/>
    <property type="molecule type" value="Genomic_DNA"/>
</dbReference>
<dbReference type="Proteomes" id="UP000197050">
    <property type="component" value="Chromosome"/>
</dbReference>
<dbReference type="GO" id="GO:0016779">
    <property type="term" value="F:nucleotidyltransferase activity"/>
    <property type="evidence" value="ECO:0007669"/>
    <property type="project" value="UniProtKB-KW"/>
</dbReference>
<keyword evidence="1" id="KW-0240">DNA-directed RNA polymerase</keyword>
<keyword evidence="3" id="KW-0808">Transferase</keyword>
<dbReference type="Pfam" id="PF23639">
    <property type="entry name" value="DUF7146"/>
    <property type="match status" value="1"/>
</dbReference>
<evidence type="ECO:0000313" key="9">
    <source>
        <dbReference type="EMBL" id="ASE38402.1"/>
    </source>
</evidence>
<dbReference type="CDD" id="cd01029">
    <property type="entry name" value="TOPRIM_primases"/>
    <property type="match status" value="1"/>
</dbReference>
<dbReference type="GeneID" id="34016532"/>
<dbReference type="Gene3D" id="3.90.580.10">
    <property type="entry name" value="Zinc finger, CHC2-type domain"/>
    <property type="match status" value="1"/>
</dbReference>
<sequence length="369" mass="40634">MTLAPRPLPYAWDNVKERLQRDFGRLLAELGVRAQADRNGLVHPLNPNRDDRKPGSFVIWTRGGEAGIWKDFACGDKGDVFDLIMYLARPSPARKIDAYWWALAFLGLERGTVRTQAEDVAARERREREARAEEARIKKNEAARSRALFALWLGLPSIAGTPAERYLREVRGIPTGRLAHQPGALRWAERVEWIDPDTGEVFEWRHCMVSAMTAGKTVTALHRTFLKPDGSGKADRKKAKTMIGAPSGAAIRVSPGPSGLSPTKAADKGRTDPLIITEGIEDALTLAVARPDCRVWAAGSLSLMGLLDWPACTSAVVLAADNDWDKPQAMAAFETVEAWWRDQARGRPVHVVRAAAGKDFNDMARGEAA</sequence>
<keyword evidence="6" id="KW-0804">Transcription</keyword>
<dbReference type="SUPFAM" id="SSF57783">
    <property type="entry name" value="Zinc beta-ribbon"/>
    <property type="match status" value="1"/>
</dbReference>
<keyword evidence="4" id="KW-0548">Nucleotidyltransferase</keyword>
<evidence type="ECO:0000256" key="6">
    <source>
        <dbReference type="ARBA" id="ARBA00023163"/>
    </source>
</evidence>
<dbReference type="GO" id="GO:0006269">
    <property type="term" value="P:DNA replication, synthesis of primer"/>
    <property type="evidence" value="ECO:0007669"/>
    <property type="project" value="UniProtKB-KW"/>
</dbReference>
<dbReference type="GO" id="GO:1990077">
    <property type="term" value="C:primosome complex"/>
    <property type="evidence" value="ECO:0007669"/>
    <property type="project" value="UniProtKB-KW"/>
</dbReference>
<accession>A0A1Z3U573</accession>
<dbReference type="InterPro" id="IPR034154">
    <property type="entry name" value="TOPRIM_DnaG/twinkle"/>
</dbReference>
<evidence type="ECO:0000313" key="10">
    <source>
        <dbReference type="Proteomes" id="UP000197050"/>
    </source>
</evidence>
<evidence type="ECO:0000256" key="5">
    <source>
        <dbReference type="ARBA" id="ARBA00022705"/>
    </source>
</evidence>
<dbReference type="InterPro" id="IPR006171">
    <property type="entry name" value="TOPRIM_dom"/>
</dbReference>
<name>A0A1Z3U573_BREVE</name>
<organism evidence="9 10">
    <name type="scientific">Brevundimonas vesicularis</name>
    <name type="common">Pseudomonas vesicularis</name>
    <dbReference type="NCBI Taxonomy" id="41276"/>
    <lineage>
        <taxon>Bacteria</taxon>
        <taxon>Pseudomonadati</taxon>
        <taxon>Pseudomonadota</taxon>
        <taxon>Alphaproteobacteria</taxon>
        <taxon>Caulobacterales</taxon>
        <taxon>Caulobacteraceae</taxon>
        <taxon>Brevundimonas</taxon>
    </lineage>
</organism>